<accession>A0ACB8F506</accession>
<protein>
    <submittedName>
        <fullName evidence="1">Uncharacterized protein</fullName>
    </submittedName>
</protein>
<organism evidence="1 2">
    <name type="scientific">Sphaerodactylus townsendi</name>
    <dbReference type="NCBI Taxonomy" id="933632"/>
    <lineage>
        <taxon>Eukaryota</taxon>
        <taxon>Metazoa</taxon>
        <taxon>Chordata</taxon>
        <taxon>Craniata</taxon>
        <taxon>Vertebrata</taxon>
        <taxon>Euteleostomi</taxon>
        <taxon>Lepidosauria</taxon>
        <taxon>Squamata</taxon>
        <taxon>Bifurcata</taxon>
        <taxon>Gekkota</taxon>
        <taxon>Sphaerodactylidae</taxon>
        <taxon>Sphaerodactylus</taxon>
    </lineage>
</organism>
<sequence length="111" mass="12770">MTVWKQCPKLRDIVRAPVKNHSLACLAIALKSRKDEGRKDEGKERGDIFKLGREEIRYIFGFPFPKGVLRQCVWCISSPWQEPAFLSLFQTVNRKGYALSPLSPTFNVVCR</sequence>
<gene>
    <name evidence="1" type="ORF">K3G42_024310</name>
</gene>
<reference evidence="1" key="1">
    <citation type="submission" date="2021-08" db="EMBL/GenBank/DDBJ databases">
        <title>The first chromosome-level gecko genome reveals the dynamic sex chromosomes of Neotropical dwarf geckos (Sphaerodactylidae: Sphaerodactylus).</title>
        <authorList>
            <person name="Pinto B.J."/>
            <person name="Keating S.E."/>
            <person name="Gamble T."/>
        </authorList>
    </citation>
    <scope>NUCLEOTIDE SEQUENCE</scope>
    <source>
        <strain evidence="1">TG3544</strain>
    </source>
</reference>
<dbReference type="Proteomes" id="UP000827872">
    <property type="component" value="Linkage Group LG05"/>
</dbReference>
<evidence type="ECO:0000313" key="1">
    <source>
        <dbReference type="EMBL" id="KAH8000323.1"/>
    </source>
</evidence>
<keyword evidence="2" id="KW-1185">Reference proteome</keyword>
<name>A0ACB8F506_9SAUR</name>
<proteinExistence type="predicted"/>
<dbReference type="EMBL" id="CM037618">
    <property type="protein sequence ID" value="KAH8000323.1"/>
    <property type="molecule type" value="Genomic_DNA"/>
</dbReference>
<comment type="caution">
    <text evidence="1">The sequence shown here is derived from an EMBL/GenBank/DDBJ whole genome shotgun (WGS) entry which is preliminary data.</text>
</comment>
<evidence type="ECO:0000313" key="2">
    <source>
        <dbReference type="Proteomes" id="UP000827872"/>
    </source>
</evidence>